<gene>
    <name evidence="1" type="ORF">GCM10010993_26420</name>
</gene>
<dbReference type="PROSITE" id="PS51257">
    <property type="entry name" value="PROKAR_LIPOPROTEIN"/>
    <property type="match status" value="1"/>
</dbReference>
<dbReference type="Proteomes" id="UP000635885">
    <property type="component" value="Unassembled WGS sequence"/>
</dbReference>
<dbReference type="RefSeq" id="WP_188443572.1">
    <property type="nucleotide sequence ID" value="NZ_BMFD01000010.1"/>
</dbReference>
<evidence type="ECO:0000313" key="2">
    <source>
        <dbReference type="Proteomes" id="UP000635885"/>
    </source>
</evidence>
<protein>
    <recommendedName>
        <fullName evidence="3">DUF4221 domain-containing protein</fullName>
    </recommendedName>
</protein>
<evidence type="ECO:0008006" key="3">
    <source>
        <dbReference type="Google" id="ProtNLM"/>
    </source>
</evidence>
<comment type="caution">
    <text evidence="1">The sequence shown here is derived from an EMBL/GenBank/DDBJ whole genome shotgun (WGS) entry which is preliminary data.</text>
</comment>
<dbReference type="EMBL" id="BMFD01000010">
    <property type="protein sequence ID" value="GGC46534.1"/>
    <property type="molecule type" value="Genomic_DNA"/>
</dbReference>
<organism evidence="1 2">
    <name type="scientific">Belliella aquatica</name>
    <dbReference type="NCBI Taxonomy" id="1323734"/>
    <lineage>
        <taxon>Bacteria</taxon>
        <taxon>Pseudomonadati</taxon>
        <taxon>Bacteroidota</taxon>
        <taxon>Cytophagia</taxon>
        <taxon>Cytophagales</taxon>
        <taxon>Cyclobacteriaceae</taxon>
        <taxon>Belliella</taxon>
    </lineage>
</organism>
<sequence length="367" mass="43165">MLKKFLIICLLAALSCQSKKEKSFNYSLETISHNLGGSSDLIFDKPYHIFNDTLFSFDSYQSKIIKTPLNGEEGNELILSFSFDEQPSTFYYVNSDSIIFSTGNTLFISDQKGSQYHSVRLFSKLDKIKNEVYSEYPFDGFSQHLFYDRNSKSVLFYFAKKSEFKQKKVFARINLKNGEWESLPSYHPEEYNNVPLNYTTYPSVTWSPNGFSYIYSISPTIVNIDTVSEIQKEFRITSFDGKQSAEPQTNRDEWTSNYFENWVLSSPNYFKIIYDPFRKLYYRFSQSSLNKFPNSDDYYYDFLIKNRELYLTILDDEFNVVFNQSLPKGKYDPSRSFVFSKGLWIPHEISTLKDENKLYGDLFQVIK</sequence>
<dbReference type="InterPro" id="IPR025316">
    <property type="entry name" value="DUF4221"/>
</dbReference>
<reference evidence="2" key="1">
    <citation type="journal article" date="2019" name="Int. J. Syst. Evol. Microbiol.">
        <title>The Global Catalogue of Microorganisms (GCM) 10K type strain sequencing project: providing services to taxonomists for standard genome sequencing and annotation.</title>
        <authorList>
            <consortium name="The Broad Institute Genomics Platform"/>
            <consortium name="The Broad Institute Genome Sequencing Center for Infectious Disease"/>
            <person name="Wu L."/>
            <person name="Ma J."/>
        </authorList>
    </citation>
    <scope>NUCLEOTIDE SEQUENCE [LARGE SCALE GENOMIC DNA]</scope>
    <source>
        <strain evidence="2">CGMCC 1.12479</strain>
    </source>
</reference>
<name>A0ABQ1MUS6_9BACT</name>
<keyword evidence="2" id="KW-1185">Reference proteome</keyword>
<evidence type="ECO:0000313" key="1">
    <source>
        <dbReference type="EMBL" id="GGC46534.1"/>
    </source>
</evidence>
<accession>A0ABQ1MUS6</accession>
<dbReference type="Pfam" id="PF13970">
    <property type="entry name" value="DUF4221"/>
    <property type="match status" value="1"/>
</dbReference>
<proteinExistence type="predicted"/>
<dbReference type="SUPFAM" id="SSF82171">
    <property type="entry name" value="DPP6 N-terminal domain-like"/>
    <property type="match status" value="1"/>
</dbReference>